<feature type="region of interest" description="Disordered" evidence="1">
    <location>
        <begin position="407"/>
        <end position="442"/>
    </location>
</feature>
<evidence type="ECO:0000313" key="3">
    <source>
        <dbReference type="Proteomes" id="UP000479000"/>
    </source>
</evidence>
<accession>A0A6H5HD67</accession>
<name>A0A6H5HD67_9HEMI</name>
<reference evidence="2 3" key="1">
    <citation type="submission" date="2020-02" db="EMBL/GenBank/DDBJ databases">
        <authorList>
            <person name="Ferguson B K."/>
        </authorList>
    </citation>
    <scope>NUCLEOTIDE SEQUENCE [LARGE SCALE GENOMIC DNA]</scope>
</reference>
<dbReference type="Proteomes" id="UP000479000">
    <property type="component" value="Unassembled WGS sequence"/>
</dbReference>
<organism evidence="2 3">
    <name type="scientific">Nesidiocoris tenuis</name>
    <dbReference type="NCBI Taxonomy" id="355587"/>
    <lineage>
        <taxon>Eukaryota</taxon>
        <taxon>Metazoa</taxon>
        <taxon>Ecdysozoa</taxon>
        <taxon>Arthropoda</taxon>
        <taxon>Hexapoda</taxon>
        <taxon>Insecta</taxon>
        <taxon>Pterygota</taxon>
        <taxon>Neoptera</taxon>
        <taxon>Paraneoptera</taxon>
        <taxon>Hemiptera</taxon>
        <taxon>Heteroptera</taxon>
        <taxon>Panheteroptera</taxon>
        <taxon>Cimicomorpha</taxon>
        <taxon>Miridae</taxon>
        <taxon>Dicyphina</taxon>
        <taxon>Nesidiocoris</taxon>
    </lineage>
</organism>
<feature type="region of interest" description="Disordered" evidence="1">
    <location>
        <begin position="99"/>
        <end position="144"/>
    </location>
</feature>
<evidence type="ECO:0000313" key="2">
    <source>
        <dbReference type="EMBL" id="CAB0011323.1"/>
    </source>
</evidence>
<keyword evidence="3" id="KW-1185">Reference proteome</keyword>
<protein>
    <submittedName>
        <fullName evidence="2">Uncharacterized protein</fullName>
    </submittedName>
</protein>
<sequence>MFAQVSTRFDDTRSGFLIPCRPSSSSLSPYLIDPLPTWIRQLRPAPVLWRCSDGGARCGGTERAASPASHRLLLITARGKQKKLPSVVLLTSSHARRVNWPSEPPPLPAGSRRSPQDLPLPARPPDPRKTSRSTLPRSHGRQAPATGKFVKNLGVWVKNIKKFTIKILKLAQNEKTPHFRNLKNIHIFCKDYIQSSGYGHSEMRNPLKPFPRTAFQPYYIGLIRPLISTDPIASKGHFLDPGSSKSKLDRGCGYSGKWPISLAESNSEGERRVDPSTDRIKCRGRFDNETFSKSRENTTIPNCVLKKGEEETFVNKQNFQRKREKLGETSDLNRISNRAHAARVTSVVNGSIVIVLKSRIGTELQKKLFLIHIYSESLPEQVSVCPCVRVASQRREQLPVVVSVIGRRRANPPSGPRTAAIPRPPHRPQFTPPPGGLFSGGLNFDVAAESSLDRAARGDVLADRDTAALHGYESRPSG</sequence>
<dbReference type="EMBL" id="CADCXU010024056">
    <property type="protein sequence ID" value="CAB0011323.1"/>
    <property type="molecule type" value="Genomic_DNA"/>
</dbReference>
<evidence type="ECO:0000256" key="1">
    <source>
        <dbReference type="SAM" id="MobiDB-lite"/>
    </source>
</evidence>
<dbReference type="AlphaFoldDB" id="A0A6H5HD67"/>
<proteinExistence type="predicted"/>
<gene>
    <name evidence="2" type="ORF">NTEN_LOCUS16306</name>
</gene>